<evidence type="ECO:0008006" key="6">
    <source>
        <dbReference type="Google" id="ProtNLM"/>
    </source>
</evidence>
<feature type="domain" description="NYN" evidence="1">
    <location>
        <begin position="12"/>
        <end position="148"/>
    </location>
</feature>
<dbReference type="PANTHER" id="PTHR14379">
    <property type="entry name" value="LIMKAIN B LKAP"/>
    <property type="match status" value="1"/>
</dbReference>
<feature type="domain" description="OST-HTH associated" evidence="2">
    <location>
        <begin position="369"/>
        <end position="427"/>
    </location>
</feature>
<dbReference type="Pfam" id="PF01936">
    <property type="entry name" value="NYN"/>
    <property type="match status" value="1"/>
</dbReference>
<dbReference type="Gene3D" id="3.40.50.1010">
    <property type="entry name" value="5'-nuclease"/>
    <property type="match status" value="1"/>
</dbReference>
<name>A0AAN9SIZ7_PSOTE</name>
<dbReference type="InterPro" id="IPR025677">
    <property type="entry name" value="OST-HTH-assoc_dom"/>
</dbReference>
<comment type="caution">
    <text evidence="4">The sequence shown here is derived from an EMBL/GenBank/DDBJ whole genome shotgun (WGS) entry which is preliminary data.</text>
</comment>
<dbReference type="InterPro" id="IPR056042">
    <property type="entry name" value="DUF7625"/>
</dbReference>
<dbReference type="GO" id="GO:0004540">
    <property type="term" value="F:RNA nuclease activity"/>
    <property type="evidence" value="ECO:0007669"/>
    <property type="project" value="InterPro"/>
</dbReference>
<evidence type="ECO:0000259" key="3">
    <source>
        <dbReference type="Pfam" id="PF24620"/>
    </source>
</evidence>
<feature type="domain" description="DUF7625" evidence="3">
    <location>
        <begin position="252"/>
        <end position="341"/>
    </location>
</feature>
<protein>
    <recommendedName>
        <fullName evidence="6">NYN domain-containing protein</fullName>
    </recommendedName>
</protein>
<dbReference type="InterPro" id="IPR024768">
    <property type="entry name" value="Marf1"/>
</dbReference>
<dbReference type="Pfam" id="PF24620">
    <property type="entry name" value="DUF7625"/>
    <property type="match status" value="1"/>
</dbReference>
<keyword evidence="5" id="KW-1185">Reference proteome</keyword>
<dbReference type="InterPro" id="IPR021139">
    <property type="entry name" value="NYN"/>
</dbReference>
<evidence type="ECO:0000259" key="2">
    <source>
        <dbReference type="Pfam" id="PF14418"/>
    </source>
</evidence>
<proteinExistence type="predicted"/>
<sequence length="435" mass="48269">MGGEERAYSVGKISVWWDIEKCGVPKGQDGHSIAKNITSALVSINYGGPVSIYAYGDTSRIPPPLQHALSSTGIALNHVPSGAKEASDKKILVDMLLWAVDNPAPANYLLISCDRDFSNALHQLGLRKYNILLAHPPHVSPSLASAAKVVWLWTTLSAGGLPSFIAHSDSTSTIRNNTDHPHTPEPLRKFFFAAPHQFFACKSNDSVIPIPTTSTPSNQFFIPHVSLQNPSRLMPNEIPLLMNAASTRQDYTAQPQYSAQDLVDVILRTLNLLKVEMMMSTEANIIDSIRYGNPRYQTIDVRMALDLAIQQRKVVKRVLGALHLHLALNDTLWKCVNHTTGHPTDFPQEIWDRVSQFLTSSSGRSLFLISRCRYEASLILKKSCLGEVVLGNVLKILEMMIAVKKWIIHHHSGWQPITITLKESKGHARSYSDFG</sequence>
<evidence type="ECO:0000313" key="4">
    <source>
        <dbReference type="EMBL" id="KAK7397012.1"/>
    </source>
</evidence>
<reference evidence="4 5" key="1">
    <citation type="submission" date="2024-01" db="EMBL/GenBank/DDBJ databases">
        <title>The genomes of 5 underutilized Papilionoideae crops provide insights into root nodulation and disease resistanc.</title>
        <authorList>
            <person name="Jiang F."/>
        </authorList>
    </citation>
    <scope>NUCLEOTIDE SEQUENCE [LARGE SCALE GENOMIC DNA]</scope>
    <source>
        <strain evidence="4">DUOXIRENSHENG_FW03</strain>
        <tissue evidence="4">Leaves</tissue>
    </source>
</reference>
<gene>
    <name evidence="4" type="ORF">VNO78_18176</name>
</gene>
<dbReference type="Pfam" id="PF14418">
    <property type="entry name" value="OHA"/>
    <property type="match status" value="1"/>
</dbReference>
<dbReference type="Proteomes" id="UP001386955">
    <property type="component" value="Unassembled WGS sequence"/>
</dbReference>
<accession>A0AAN9SIZ7</accession>
<dbReference type="EMBL" id="JAYMYS010000004">
    <property type="protein sequence ID" value="KAK7397012.1"/>
    <property type="molecule type" value="Genomic_DNA"/>
</dbReference>
<evidence type="ECO:0000313" key="5">
    <source>
        <dbReference type="Proteomes" id="UP001386955"/>
    </source>
</evidence>
<dbReference type="AlphaFoldDB" id="A0AAN9SIZ7"/>
<dbReference type="GO" id="GO:0005777">
    <property type="term" value="C:peroxisome"/>
    <property type="evidence" value="ECO:0007669"/>
    <property type="project" value="InterPro"/>
</dbReference>
<evidence type="ECO:0000259" key="1">
    <source>
        <dbReference type="Pfam" id="PF01936"/>
    </source>
</evidence>
<organism evidence="4 5">
    <name type="scientific">Psophocarpus tetragonolobus</name>
    <name type="common">Winged bean</name>
    <name type="synonym">Dolichos tetragonolobus</name>
    <dbReference type="NCBI Taxonomy" id="3891"/>
    <lineage>
        <taxon>Eukaryota</taxon>
        <taxon>Viridiplantae</taxon>
        <taxon>Streptophyta</taxon>
        <taxon>Embryophyta</taxon>
        <taxon>Tracheophyta</taxon>
        <taxon>Spermatophyta</taxon>
        <taxon>Magnoliopsida</taxon>
        <taxon>eudicotyledons</taxon>
        <taxon>Gunneridae</taxon>
        <taxon>Pentapetalae</taxon>
        <taxon>rosids</taxon>
        <taxon>fabids</taxon>
        <taxon>Fabales</taxon>
        <taxon>Fabaceae</taxon>
        <taxon>Papilionoideae</taxon>
        <taxon>50 kb inversion clade</taxon>
        <taxon>NPAAA clade</taxon>
        <taxon>indigoferoid/millettioid clade</taxon>
        <taxon>Phaseoleae</taxon>
        <taxon>Psophocarpus</taxon>
    </lineage>
</organism>
<dbReference type="GO" id="GO:0010468">
    <property type="term" value="P:regulation of gene expression"/>
    <property type="evidence" value="ECO:0007669"/>
    <property type="project" value="InterPro"/>
</dbReference>
<dbReference type="CDD" id="cd10910">
    <property type="entry name" value="PIN_limkain_b1_N_like"/>
    <property type="match status" value="1"/>
</dbReference>
<dbReference type="PANTHER" id="PTHR14379:SF90">
    <property type="entry name" value="EMB|CAB71880.1-RELATED"/>
    <property type="match status" value="1"/>
</dbReference>